<reference evidence="4 5" key="1">
    <citation type="submission" date="2020-08" db="EMBL/GenBank/DDBJ databases">
        <title>Sequencing the genomes of 1000 actinobacteria strains.</title>
        <authorList>
            <person name="Klenk H.-P."/>
        </authorList>
    </citation>
    <scope>NUCLEOTIDE SEQUENCE [LARGE SCALE GENOMIC DNA]</scope>
    <source>
        <strain evidence="4 5">DSM 23974</strain>
    </source>
</reference>
<protein>
    <submittedName>
        <fullName evidence="4">Mycothiol system anti-sigma-R factor</fullName>
    </submittedName>
</protein>
<evidence type="ECO:0000259" key="3">
    <source>
        <dbReference type="Pfam" id="PF13490"/>
    </source>
</evidence>
<gene>
    <name evidence="4" type="ORF">HDA30_000420</name>
</gene>
<feature type="domain" description="Putative zinc-finger" evidence="3">
    <location>
        <begin position="15"/>
        <end position="45"/>
    </location>
</feature>
<evidence type="ECO:0000256" key="2">
    <source>
        <dbReference type="ARBA" id="ARBA00023163"/>
    </source>
</evidence>
<evidence type="ECO:0000313" key="4">
    <source>
        <dbReference type="EMBL" id="MBB4734912.1"/>
    </source>
</evidence>
<sequence>MNRTDCCDSLGDDHLRRIYEYLDGALSAEQLEAVREHLRHCPTCARQRELEELIRARVRRCCQEKAPEQLRASIRMRLTQVRITDVS</sequence>
<keyword evidence="2" id="KW-0804">Transcription</keyword>
<evidence type="ECO:0000256" key="1">
    <source>
        <dbReference type="ARBA" id="ARBA00023015"/>
    </source>
</evidence>
<keyword evidence="1" id="KW-0805">Transcription regulation</keyword>
<dbReference type="RefSeq" id="WP_158495623.1">
    <property type="nucleotide sequence ID" value="NZ_JACHNA010000001.1"/>
</dbReference>
<accession>A0A7W7M2F9</accession>
<dbReference type="EMBL" id="JACHNA010000001">
    <property type="protein sequence ID" value="MBB4734912.1"/>
    <property type="molecule type" value="Genomic_DNA"/>
</dbReference>
<dbReference type="NCBIfam" id="TIGR03988">
    <property type="entry name" value="antisig_RsrA"/>
    <property type="match status" value="1"/>
</dbReference>
<organism evidence="4 5">
    <name type="scientific">Micrococcus cohnii</name>
    <dbReference type="NCBI Taxonomy" id="993416"/>
    <lineage>
        <taxon>Bacteria</taxon>
        <taxon>Bacillati</taxon>
        <taxon>Actinomycetota</taxon>
        <taxon>Actinomycetes</taxon>
        <taxon>Micrococcales</taxon>
        <taxon>Micrococcaceae</taxon>
        <taxon>Micrococcus</taxon>
    </lineage>
</organism>
<dbReference type="InterPro" id="IPR027383">
    <property type="entry name" value="Znf_put"/>
</dbReference>
<comment type="caution">
    <text evidence="4">The sequence shown here is derived from an EMBL/GenBank/DDBJ whole genome shotgun (WGS) entry which is preliminary data.</text>
</comment>
<dbReference type="InterPro" id="IPR024020">
    <property type="entry name" value="Anit_sigma_mycothiol_RsrA"/>
</dbReference>
<keyword evidence="5" id="KW-1185">Reference proteome</keyword>
<proteinExistence type="predicted"/>
<evidence type="ECO:0000313" key="5">
    <source>
        <dbReference type="Proteomes" id="UP000540191"/>
    </source>
</evidence>
<dbReference type="AlphaFoldDB" id="A0A7W7M2F9"/>
<dbReference type="Proteomes" id="UP000540191">
    <property type="component" value="Unassembled WGS sequence"/>
</dbReference>
<name>A0A7W7M2F9_9MICC</name>
<dbReference type="Gene3D" id="1.10.10.1320">
    <property type="entry name" value="Anti-sigma factor, zinc-finger domain"/>
    <property type="match status" value="1"/>
</dbReference>
<dbReference type="Pfam" id="PF13490">
    <property type="entry name" value="zf-HC2"/>
    <property type="match status" value="1"/>
</dbReference>
<dbReference type="InterPro" id="IPR041916">
    <property type="entry name" value="Anti_sigma_zinc_sf"/>
</dbReference>